<proteinExistence type="inferred from homology"/>
<comment type="caution">
    <text evidence="5">The sequence shown here is derived from an EMBL/GenBank/DDBJ whole genome shotgun (WGS) entry which is preliminary data.</text>
</comment>
<dbReference type="Gene3D" id="3.90.1150.10">
    <property type="entry name" value="Aspartate Aminotransferase, domain 1"/>
    <property type="match status" value="1"/>
</dbReference>
<dbReference type="InterPro" id="IPR015422">
    <property type="entry name" value="PyrdxlP-dep_Trfase_small"/>
</dbReference>
<evidence type="ECO:0000256" key="3">
    <source>
        <dbReference type="ARBA" id="ARBA00022898"/>
    </source>
</evidence>
<evidence type="ECO:0000313" key="5">
    <source>
        <dbReference type="EMBL" id="MFB9315334.1"/>
    </source>
</evidence>
<dbReference type="PANTHER" id="PTHR48097:SF9">
    <property type="entry name" value="L-THREONINE ALDOLASE"/>
    <property type="match status" value="1"/>
</dbReference>
<feature type="domain" description="Aromatic amino acid beta-eliminating lyase/threonine aldolase" evidence="4">
    <location>
        <begin position="29"/>
        <end position="280"/>
    </location>
</feature>
<protein>
    <submittedName>
        <fullName evidence="5">Threonine aldolase family protein</fullName>
    </submittedName>
</protein>
<dbReference type="RefSeq" id="WP_170215339.1">
    <property type="nucleotide sequence ID" value="NZ_JBHMDG010000034.1"/>
</dbReference>
<dbReference type="Proteomes" id="UP001589750">
    <property type="component" value="Unassembled WGS sequence"/>
</dbReference>
<evidence type="ECO:0000256" key="2">
    <source>
        <dbReference type="ARBA" id="ARBA00006966"/>
    </source>
</evidence>
<comment type="cofactor">
    <cofactor evidence="1">
        <name>pyridoxal 5'-phosphate</name>
        <dbReference type="ChEBI" id="CHEBI:597326"/>
    </cofactor>
</comment>
<dbReference type="Pfam" id="PF01212">
    <property type="entry name" value="Beta_elim_lyase"/>
    <property type="match status" value="1"/>
</dbReference>
<dbReference type="InterPro" id="IPR015424">
    <property type="entry name" value="PyrdxlP-dep_Trfase"/>
</dbReference>
<organism evidence="5 6">
    <name type="scientific">Nocardioides plantarum</name>
    <dbReference type="NCBI Taxonomy" id="29299"/>
    <lineage>
        <taxon>Bacteria</taxon>
        <taxon>Bacillati</taxon>
        <taxon>Actinomycetota</taxon>
        <taxon>Actinomycetes</taxon>
        <taxon>Propionibacteriales</taxon>
        <taxon>Nocardioidaceae</taxon>
        <taxon>Nocardioides</taxon>
    </lineage>
</organism>
<dbReference type="Gene3D" id="3.40.640.10">
    <property type="entry name" value="Type I PLP-dependent aspartate aminotransferase-like (Major domain)"/>
    <property type="match status" value="1"/>
</dbReference>
<keyword evidence="6" id="KW-1185">Reference proteome</keyword>
<evidence type="ECO:0000256" key="1">
    <source>
        <dbReference type="ARBA" id="ARBA00001933"/>
    </source>
</evidence>
<comment type="similarity">
    <text evidence="2">Belongs to the threonine aldolase family.</text>
</comment>
<sequence length="351" mass="37671">MPGRPFQTPAEVFAELATACHELDIDEWDGYGERGAVARLESEVASVLGAESAAYFPSGVMAQQVALRIWCDRAGSRRVAMPDLSHLLVHELDGPRILQQLEVEHLTTGPVVATADHLAAIPGRLAAVLVEIPLRDAGCLVPTYDELAALSAACRERGVRLHVDGARLWEAQTHLDRPLSEITALADTVYVSFYKGLGGLAGAALVGAPDVIDEARRWRRRMGGTLFRSTPEVVSALVGLRDRLPLMGDCVRWARAMTAALPASVTVVPPVPHTGTFLLYADGEPDDVNRRLASYAEEHRLLLTSPWSPTDQPGRVHCEIAVGEGALELDAVEIAGLIGELLGPSASPRPT</sequence>
<dbReference type="EMBL" id="JBHMDG010000034">
    <property type="protein sequence ID" value="MFB9315334.1"/>
    <property type="molecule type" value="Genomic_DNA"/>
</dbReference>
<dbReference type="SUPFAM" id="SSF53383">
    <property type="entry name" value="PLP-dependent transferases"/>
    <property type="match status" value="1"/>
</dbReference>
<reference evidence="5 6" key="1">
    <citation type="submission" date="2024-09" db="EMBL/GenBank/DDBJ databases">
        <authorList>
            <person name="Sun Q."/>
            <person name="Mori K."/>
        </authorList>
    </citation>
    <scope>NUCLEOTIDE SEQUENCE [LARGE SCALE GENOMIC DNA]</scope>
    <source>
        <strain evidence="5 6">JCM 9626</strain>
    </source>
</reference>
<dbReference type="InterPro" id="IPR001597">
    <property type="entry name" value="ArAA_b-elim_lyase/Thr_aldolase"/>
</dbReference>
<name>A0ABV5KF11_9ACTN</name>
<accession>A0ABV5KF11</accession>
<dbReference type="InterPro" id="IPR015421">
    <property type="entry name" value="PyrdxlP-dep_Trfase_major"/>
</dbReference>
<gene>
    <name evidence="5" type="ORF">ACFFRI_19960</name>
</gene>
<evidence type="ECO:0000259" key="4">
    <source>
        <dbReference type="Pfam" id="PF01212"/>
    </source>
</evidence>
<keyword evidence="3" id="KW-0663">Pyridoxal phosphate</keyword>
<dbReference type="PANTHER" id="PTHR48097">
    <property type="entry name" value="L-THREONINE ALDOLASE-RELATED"/>
    <property type="match status" value="1"/>
</dbReference>
<evidence type="ECO:0000313" key="6">
    <source>
        <dbReference type="Proteomes" id="UP001589750"/>
    </source>
</evidence>